<evidence type="ECO:0000313" key="9">
    <source>
        <dbReference type="EMBL" id="TQF11330.1"/>
    </source>
</evidence>
<dbReference type="GO" id="GO:0000155">
    <property type="term" value="F:phosphorelay sensor kinase activity"/>
    <property type="evidence" value="ECO:0007669"/>
    <property type="project" value="InterPro"/>
</dbReference>
<feature type="region of interest" description="Disordered" evidence="7">
    <location>
        <begin position="1"/>
        <end position="32"/>
    </location>
</feature>
<keyword evidence="10" id="KW-1185">Reference proteome</keyword>
<dbReference type="InterPro" id="IPR003661">
    <property type="entry name" value="HisK_dim/P_dom"/>
</dbReference>
<sequence>MAVETRRTGLPGEGEREEGSSEEESRQPTGELEQRVLERTAALEAALRVRDEFLSVASHELRTPLTSLRLYVDGLVRSAQLGALGPEDVPRRLARVQDQCGRLDRLIATLLDVSLLSTQRPVLDLEEVDLGQLVRHTVERMEEDVRRAGCDLCLRAPPGIVGAWDRTRVEQVFTNLLTNALRHAAGTAIEVALRAEPHFVLLWVRDEGPGISPEDQARLFQRFSRLDPTRPGFGLGLWISRQLVELHGGSLSVESAPGQGARFTVRLPLPAPLPPPGP</sequence>
<keyword evidence="3" id="KW-0597">Phosphoprotein</keyword>
<dbReference type="PROSITE" id="PS50109">
    <property type="entry name" value="HIS_KIN"/>
    <property type="match status" value="1"/>
</dbReference>
<keyword evidence="4" id="KW-0808">Transferase</keyword>
<accession>A0A540WQP6</accession>
<protein>
    <recommendedName>
        <fullName evidence="2">histidine kinase</fullName>
        <ecNumber evidence="2">2.7.13.3</ecNumber>
    </recommendedName>
</protein>
<evidence type="ECO:0000256" key="1">
    <source>
        <dbReference type="ARBA" id="ARBA00000085"/>
    </source>
</evidence>
<dbReference type="FunFam" id="3.30.565.10:FF:000006">
    <property type="entry name" value="Sensor histidine kinase WalK"/>
    <property type="match status" value="1"/>
</dbReference>
<dbReference type="Pfam" id="PF00512">
    <property type="entry name" value="HisKA"/>
    <property type="match status" value="1"/>
</dbReference>
<dbReference type="SUPFAM" id="SSF47384">
    <property type="entry name" value="Homodimeric domain of signal transducing histidine kinase"/>
    <property type="match status" value="1"/>
</dbReference>
<evidence type="ECO:0000256" key="2">
    <source>
        <dbReference type="ARBA" id="ARBA00012438"/>
    </source>
</evidence>
<evidence type="ECO:0000256" key="6">
    <source>
        <dbReference type="ARBA" id="ARBA00023012"/>
    </source>
</evidence>
<dbReference type="Pfam" id="PF02518">
    <property type="entry name" value="HATPase_c"/>
    <property type="match status" value="1"/>
</dbReference>
<dbReference type="Gene3D" id="1.10.287.130">
    <property type="match status" value="1"/>
</dbReference>
<dbReference type="InterPro" id="IPR003594">
    <property type="entry name" value="HATPase_dom"/>
</dbReference>
<dbReference type="CDD" id="cd00075">
    <property type="entry name" value="HATPase"/>
    <property type="match status" value="1"/>
</dbReference>
<evidence type="ECO:0000256" key="4">
    <source>
        <dbReference type="ARBA" id="ARBA00022679"/>
    </source>
</evidence>
<dbReference type="Gene3D" id="3.30.565.10">
    <property type="entry name" value="Histidine kinase-like ATPase, C-terminal domain"/>
    <property type="match status" value="1"/>
</dbReference>
<dbReference type="PANTHER" id="PTHR43711:SF1">
    <property type="entry name" value="HISTIDINE KINASE 1"/>
    <property type="match status" value="1"/>
</dbReference>
<keyword evidence="6" id="KW-0902">Two-component regulatory system</keyword>
<dbReference type="EMBL" id="VIFM01000195">
    <property type="protein sequence ID" value="TQF11330.1"/>
    <property type="molecule type" value="Genomic_DNA"/>
</dbReference>
<dbReference type="RefSeq" id="WP_141646897.1">
    <property type="nucleotide sequence ID" value="NZ_VIFM01000195.1"/>
</dbReference>
<gene>
    <name evidence="9" type="ORF">FJV41_34755</name>
</gene>
<comment type="catalytic activity">
    <reaction evidence="1">
        <text>ATP + protein L-histidine = ADP + protein N-phospho-L-histidine.</text>
        <dbReference type="EC" id="2.7.13.3"/>
    </reaction>
</comment>
<dbReference type="PRINTS" id="PR00344">
    <property type="entry name" value="BCTRLSENSOR"/>
</dbReference>
<dbReference type="InterPro" id="IPR005467">
    <property type="entry name" value="His_kinase_dom"/>
</dbReference>
<keyword evidence="5 9" id="KW-0418">Kinase</keyword>
<dbReference type="Proteomes" id="UP000315369">
    <property type="component" value="Unassembled WGS sequence"/>
</dbReference>
<evidence type="ECO:0000256" key="5">
    <source>
        <dbReference type="ARBA" id="ARBA00022777"/>
    </source>
</evidence>
<evidence type="ECO:0000256" key="3">
    <source>
        <dbReference type="ARBA" id="ARBA00022553"/>
    </source>
</evidence>
<dbReference type="PANTHER" id="PTHR43711">
    <property type="entry name" value="TWO-COMPONENT HISTIDINE KINASE"/>
    <property type="match status" value="1"/>
</dbReference>
<evidence type="ECO:0000313" key="10">
    <source>
        <dbReference type="Proteomes" id="UP000315369"/>
    </source>
</evidence>
<dbReference type="InterPro" id="IPR036890">
    <property type="entry name" value="HATPase_C_sf"/>
</dbReference>
<dbReference type="OrthoDB" id="6114847at2"/>
<dbReference type="SUPFAM" id="SSF55874">
    <property type="entry name" value="ATPase domain of HSP90 chaperone/DNA topoisomerase II/histidine kinase"/>
    <property type="match status" value="1"/>
</dbReference>
<dbReference type="SMART" id="SM00387">
    <property type="entry name" value="HATPase_c"/>
    <property type="match status" value="1"/>
</dbReference>
<evidence type="ECO:0000259" key="8">
    <source>
        <dbReference type="PROSITE" id="PS50109"/>
    </source>
</evidence>
<reference evidence="9 10" key="1">
    <citation type="submission" date="2019-06" db="EMBL/GenBank/DDBJ databases">
        <authorList>
            <person name="Livingstone P."/>
            <person name="Whitworth D."/>
        </authorList>
    </citation>
    <scope>NUCLEOTIDE SEQUENCE [LARGE SCALE GENOMIC DNA]</scope>
    <source>
        <strain evidence="9 10">AM401</strain>
    </source>
</reference>
<comment type="caution">
    <text evidence="9">The sequence shown here is derived from an EMBL/GenBank/DDBJ whole genome shotgun (WGS) entry which is preliminary data.</text>
</comment>
<feature type="domain" description="Histidine kinase" evidence="8">
    <location>
        <begin position="56"/>
        <end position="271"/>
    </location>
</feature>
<dbReference type="CDD" id="cd00082">
    <property type="entry name" value="HisKA"/>
    <property type="match status" value="1"/>
</dbReference>
<dbReference type="EC" id="2.7.13.3" evidence="2"/>
<dbReference type="InterPro" id="IPR004358">
    <property type="entry name" value="Sig_transdc_His_kin-like_C"/>
</dbReference>
<dbReference type="SMART" id="SM00388">
    <property type="entry name" value="HisKA"/>
    <property type="match status" value="1"/>
</dbReference>
<dbReference type="InterPro" id="IPR050736">
    <property type="entry name" value="Sensor_HK_Regulatory"/>
</dbReference>
<evidence type="ECO:0000256" key="7">
    <source>
        <dbReference type="SAM" id="MobiDB-lite"/>
    </source>
</evidence>
<name>A0A540WQP6_9BACT</name>
<proteinExistence type="predicted"/>
<organism evidence="9 10">
    <name type="scientific">Myxococcus llanfairpwllgwyngyllgogerychwyrndrobwllllantysiliogogogochensis</name>
    <dbReference type="NCBI Taxonomy" id="2590453"/>
    <lineage>
        <taxon>Bacteria</taxon>
        <taxon>Pseudomonadati</taxon>
        <taxon>Myxococcota</taxon>
        <taxon>Myxococcia</taxon>
        <taxon>Myxococcales</taxon>
        <taxon>Cystobacterineae</taxon>
        <taxon>Myxococcaceae</taxon>
        <taxon>Myxococcus</taxon>
    </lineage>
</organism>
<dbReference type="InterPro" id="IPR036097">
    <property type="entry name" value="HisK_dim/P_sf"/>
</dbReference>
<dbReference type="AlphaFoldDB" id="A0A540WQP6"/>